<proteinExistence type="predicted"/>
<sequence>MKLIKTEIPGVYYLENKQNITYYFSYKDPITKITKRKKLFSEKEHLTKHLKKCVIMSNEIKETLKNYNSSEIIENQEFKNYISLNELTKIYFEDRINTKKRILKEKYNHLTNEEFENNVLIKKQIYNVTKELLRINKNIQNSKISQININRITKIDIKEYIENDLFNTNLSQKSKFMVISQIKTIFNYGIKNEIINIKNPFEYLKFQNPQRTRKRVLSEEEITLLLKTLKKEENINLYLCVYLGVLTGSRSNTVLNIKKNDIDTKNKTINLNNFKTNKFYKIGISETGTKWIEEKILPFRENDEYLIKSDFNEKNNIKQTQILANVQKKVYEIMNTLFNENINKKNNYERDNVVNFHTIRRSISTNLVKNGANVYNVMKFLNHSSIDQTMKYLNLENHEINNDVNNLMNNIFKDF</sequence>
<comment type="caution">
    <text evidence="3">The sequence shown here is derived from an EMBL/GenBank/DDBJ whole genome shotgun (WGS) entry which is preliminary data.</text>
</comment>
<dbReference type="InterPro" id="IPR011010">
    <property type="entry name" value="DNA_brk_join_enz"/>
</dbReference>
<dbReference type="EMBL" id="MUXE01000004">
    <property type="protein sequence ID" value="PUE65430.1"/>
    <property type="molecule type" value="Genomic_DNA"/>
</dbReference>
<evidence type="ECO:0000313" key="3">
    <source>
        <dbReference type="EMBL" id="PUE65430.1"/>
    </source>
</evidence>
<dbReference type="CDD" id="cd00397">
    <property type="entry name" value="DNA_BRE_C"/>
    <property type="match status" value="1"/>
</dbReference>
<dbReference type="InterPro" id="IPR002104">
    <property type="entry name" value="Integrase_catalytic"/>
</dbReference>
<feature type="domain" description="Tyr recombinase" evidence="2">
    <location>
        <begin position="212"/>
        <end position="409"/>
    </location>
</feature>
<protein>
    <recommendedName>
        <fullName evidence="2">Tyr recombinase domain-containing protein</fullName>
    </recommendedName>
</protein>
<dbReference type="GO" id="GO:0006310">
    <property type="term" value="P:DNA recombination"/>
    <property type="evidence" value="ECO:0007669"/>
    <property type="project" value="UniProtKB-KW"/>
</dbReference>
<dbReference type="InterPro" id="IPR013762">
    <property type="entry name" value="Integrase-like_cat_sf"/>
</dbReference>
<dbReference type="PANTHER" id="PTHR30349">
    <property type="entry name" value="PHAGE INTEGRASE-RELATED"/>
    <property type="match status" value="1"/>
</dbReference>
<evidence type="ECO:0000313" key="4">
    <source>
        <dbReference type="Proteomes" id="UP000251135"/>
    </source>
</evidence>
<dbReference type="GO" id="GO:0015074">
    <property type="term" value="P:DNA integration"/>
    <property type="evidence" value="ECO:0007669"/>
    <property type="project" value="InterPro"/>
</dbReference>
<keyword evidence="4" id="KW-1185">Reference proteome</keyword>
<keyword evidence="1" id="KW-0233">DNA recombination</keyword>
<gene>
    <name evidence="3" type="ORF">B0174_03650</name>
</gene>
<dbReference type="PANTHER" id="PTHR30349:SF64">
    <property type="entry name" value="PROPHAGE INTEGRASE INTD-RELATED"/>
    <property type="match status" value="1"/>
</dbReference>
<reference evidence="3 4" key="1">
    <citation type="submission" date="2017-02" db="EMBL/GenBank/DDBJ databases">
        <title>Arcobacter caeni sp. nov, a new Arcobacter species isolated from reclaimed water.</title>
        <authorList>
            <person name="Figueras M.J."/>
            <person name="Perez-Cataluna A."/>
            <person name="Salas-Masso N."/>
        </authorList>
    </citation>
    <scope>NUCLEOTIDE SEQUENCE [LARGE SCALE GENOMIC DNA]</scope>
    <source>
        <strain evidence="3 4">RW17-10</strain>
    </source>
</reference>
<dbReference type="Proteomes" id="UP000251135">
    <property type="component" value="Unassembled WGS sequence"/>
</dbReference>
<dbReference type="InterPro" id="IPR050090">
    <property type="entry name" value="Tyrosine_recombinase_XerCD"/>
</dbReference>
<dbReference type="AlphaFoldDB" id="A0A363D252"/>
<accession>A0A363D252</accession>
<dbReference type="SUPFAM" id="SSF56349">
    <property type="entry name" value="DNA breaking-rejoining enzymes"/>
    <property type="match status" value="1"/>
</dbReference>
<dbReference type="Gene3D" id="1.10.443.10">
    <property type="entry name" value="Intergrase catalytic core"/>
    <property type="match status" value="1"/>
</dbReference>
<name>A0A363D252_9BACT</name>
<dbReference type="PROSITE" id="PS51898">
    <property type="entry name" value="TYR_RECOMBINASE"/>
    <property type="match status" value="1"/>
</dbReference>
<evidence type="ECO:0000256" key="1">
    <source>
        <dbReference type="ARBA" id="ARBA00023172"/>
    </source>
</evidence>
<organism evidence="3 4">
    <name type="scientific">Arcobacter caeni</name>
    <dbReference type="NCBI Taxonomy" id="1912877"/>
    <lineage>
        <taxon>Bacteria</taxon>
        <taxon>Pseudomonadati</taxon>
        <taxon>Campylobacterota</taxon>
        <taxon>Epsilonproteobacteria</taxon>
        <taxon>Campylobacterales</taxon>
        <taxon>Arcobacteraceae</taxon>
        <taxon>Arcobacter</taxon>
    </lineage>
</organism>
<dbReference type="Pfam" id="PF00589">
    <property type="entry name" value="Phage_integrase"/>
    <property type="match status" value="1"/>
</dbReference>
<evidence type="ECO:0000259" key="2">
    <source>
        <dbReference type="PROSITE" id="PS51898"/>
    </source>
</evidence>
<dbReference type="GO" id="GO:0003677">
    <property type="term" value="F:DNA binding"/>
    <property type="evidence" value="ECO:0007669"/>
    <property type="project" value="InterPro"/>
</dbReference>